<proteinExistence type="predicted"/>
<protein>
    <submittedName>
        <fullName evidence="1">Uncharacterized protein</fullName>
    </submittedName>
</protein>
<accession>A0A2P2QXL1</accession>
<sequence>MSHIIREILKITYNNVFIFIL</sequence>
<evidence type="ECO:0000313" key="1">
    <source>
        <dbReference type="EMBL" id="MBX71624.1"/>
    </source>
</evidence>
<name>A0A2P2QXL1_RHIMU</name>
<reference evidence="1" key="1">
    <citation type="submission" date="2018-02" db="EMBL/GenBank/DDBJ databases">
        <title>Rhizophora mucronata_Transcriptome.</title>
        <authorList>
            <person name="Meera S.P."/>
            <person name="Sreeshan A."/>
            <person name="Augustine A."/>
        </authorList>
    </citation>
    <scope>NUCLEOTIDE SEQUENCE</scope>
    <source>
        <tissue evidence="1">Leaf</tissue>
    </source>
</reference>
<dbReference type="AlphaFoldDB" id="A0A2P2QXL1"/>
<dbReference type="EMBL" id="GGEC01091140">
    <property type="protein sequence ID" value="MBX71624.1"/>
    <property type="molecule type" value="Transcribed_RNA"/>
</dbReference>
<organism evidence="1">
    <name type="scientific">Rhizophora mucronata</name>
    <name type="common">Asiatic mangrove</name>
    <dbReference type="NCBI Taxonomy" id="61149"/>
    <lineage>
        <taxon>Eukaryota</taxon>
        <taxon>Viridiplantae</taxon>
        <taxon>Streptophyta</taxon>
        <taxon>Embryophyta</taxon>
        <taxon>Tracheophyta</taxon>
        <taxon>Spermatophyta</taxon>
        <taxon>Magnoliopsida</taxon>
        <taxon>eudicotyledons</taxon>
        <taxon>Gunneridae</taxon>
        <taxon>Pentapetalae</taxon>
        <taxon>rosids</taxon>
        <taxon>fabids</taxon>
        <taxon>Malpighiales</taxon>
        <taxon>Rhizophoraceae</taxon>
        <taxon>Rhizophora</taxon>
    </lineage>
</organism>